<dbReference type="EMBL" id="KY774314">
    <property type="protein sequence ID" value="ART30817.1"/>
    <property type="molecule type" value="Genomic_DNA"/>
</dbReference>
<sequence>MIFHLDPRTPLFLGIPPKNTNPQTKIEIAQSISISDTQEFISSRNAIKCERG</sequence>
<accession>A0A1Y0B075</accession>
<evidence type="ECO:0000313" key="1">
    <source>
        <dbReference type="EMBL" id="ART30817.1"/>
    </source>
</evidence>
<name>A0A1Y0B075_9LAMI</name>
<reference evidence="1" key="1">
    <citation type="submission" date="2017-03" db="EMBL/GenBank/DDBJ databases">
        <title>The mitochondrial genome of the carnivorous plant Utricularia reniformis (Lentibulariaceae): structure, comparative analysis and evolutionary landmarks.</title>
        <authorList>
            <person name="Silva S.R."/>
            <person name="Alvarenga D.O."/>
            <person name="Michael T.P."/>
            <person name="Miranda V.F.O."/>
            <person name="Varani A.M."/>
        </authorList>
    </citation>
    <scope>NUCLEOTIDE SEQUENCE</scope>
</reference>
<organism evidence="1">
    <name type="scientific">Utricularia reniformis</name>
    <dbReference type="NCBI Taxonomy" id="192314"/>
    <lineage>
        <taxon>Eukaryota</taxon>
        <taxon>Viridiplantae</taxon>
        <taxon>Streptophyta</taxon>
        <taxon>Embryophyta</taxon>
        <taxon>Tracheophyta</taxon>
        <taxon>Spermatophyta</taxon>
        <taxon>Magnoliopsida</taxon>
        <taxon>eudicotyledons</taxon>
        <taxon>Gunneridae</taxon>
        <taxon>Pentapetalae</taxon>
        <taxon>asterids</taxon>
        <taxon>lamiids</taxon>
        <taxon>Lamiales</taxon>
        <taxon>Lentibulariaceae</taxon>
        <taxon>Utricularia</taxon>
    </lineage>
</organism>
<gene>
    <name evidence="1" type="ORF">AEK19_MT0561</name>
</gene>
<dbReference type="AlphaFoldDB" id="A0A1Y0B075"/>
<geneLocation type="mitochondrion" evidence="1"/>
<keyword evidence="1" id="KW-0496">Mitochondrion</keyword>
<proteinExistence type="predicted"/>
<protein>
    <submittedName>
        <fullName evidence="1">Uncharacterized protein</fullName>
    </submittedName>
</protein>